<accession>A0A1F6ADR9</accession>
<dbReference type="Pfam" id="PF15919">
    <property type="entry name" value="HicB_lk_antitox"/>
    <property type="match status" value="1"/>
</dbReference>
<proteinExistence type="predicted"/>
<reference evidence="2 3" key="1">
    <citation type="journal article" date="2016" name="Nat. Commun.">
        <title>Thousands of microbial genomes shed light on interconnected biogeochemical processes in an aquifer system.</title>
        <authorList>
            <person name="Anantharaman K."/>
            <person name="Brown C.T."/>
            <person name="Hug L.A."/>
            <person name="Sharon I."/>
            <person name="Castelle C.J."/>
            <person name="Probst A.J."/>
            <person name="Thomas B.C."/>
            <person name="Singh A."/>
            <person name="Wilkins M.J."/>
            <person name="Karaoz U."/>
            <person name="Brodie E.L."/>
            <person name="Williams K.H."/>
            <person name="Hubbard S.S."/>
            <person name="Banfield J.F."/>
        </authorList>
    </citation>
    <scope>NUCLEOTIDE SEQUENCE [LARGE SCALE GENOMIC DNA]</scope>
</reference>
<evidence type="ECO:0000313" key="2">
    <source>
        <dbReference type="EMBL" id="OGG22543.1"/>
    </source>
</evidence>
<feature type="domain" description="HicB-like antitoxin of toxin-antitoxin system" evidence="1">
    <location>
        <begin position="8"/>
        <end position="74"/>
    </location>
</feature>
<dbReference type="InterPro" id="IPR031807">
    <property type="entry name" value="HicB-like"/>
</dbReference>
<evidence type="ECO:0000259" key="1">
    <source>
        <dbReference type="Pfam" id="PF15919"/>
    </source>
</evidence>
<comment type="caution">
    <text evidence="2">The sequence shown here is derived from an EMBL/GenBank/DDBJ whole genome shotgun (WGS) entry which is preliminary data.</text>
</comment>
<protein>
    <recommendedName>
        <fullName evidence="1">HicB-like antitoxin of toxin-antitoxin system domain-containing protein</fullName>
    </recommendedName>
</protein>
<organism evidence="2 3">
    <name type="scientific">Candidatus Gottesmanbacteria bacterium RIFCSPHIGHO2_02_FULL_40_13</name>
    <dbReference type="NCBI Taxonomy" id="1798384"/>
    <lineage>
        <taxon>Bacteria</taxon>
        <taxon>Candidatus Gottesmaniibacteriota</taxon>
    </lineage>
</organism>
<dbReference type="PANTHER" id="PTHR34504:SF4">
    <property type="entry name" value="ANTITOXIN HICB"/>
    <property type="match status" value="1"/>
</dbReference>
<dbReference type="AlphaFoldDB" id="A0A1F6ADR9"/>
<gene>
    <name evidence="2" type="ORF">A3D03_00165</name>
</gene>
<dbReference type="Gene3D" id="3.30.160.250">
    <property type="match status" value="1"/>
</dbReference>
<sequence>MKIHHYTAIFQNEPEGGYTVVIPALKGCVTYGETIEKAVLAGREAIESYLGSLAKDDEEIPPDVSFVSTIDVPEISPSVSYA</sequence>
<name>A0A1F6ADR9_9BACT</name>
<dbReference type="SUPFAM" id="SSF143100">
    <property type="entry name" value="TTHA1013/TTHA0281-like"/>
    <property type="match status" value="1"/>
</dbReference>
<dbReference type="PANTHER" id="PTHR34504">
    <property type="entry name" value="ANTITOXIN HICB"/>
    <property type="match status" value="1"/>
</dbReference>
<evidence type="ECO:0000313" key="3">
    <source>
        <dbReference type="Proteomes" id="UP000177092"/>
    </source>
</evidence>
<dbReference type="InterPro" id="IPR051404">
    <property type="entry name" value="TA_system_antitoxin"/>
</dbReference>
<dbReference type="STRING" id="1798384.A3D03_00165"/>
<dbReference type="EMBL" id="MFJN01000001">
    <property type="protein sequence ID" value="OGG22543.1"/>
    <property type="molecule type" value="Genomic_DNA"/>
</dbReference>
<dbReference type="Proteomes" id="UP000177092">
    <property type="component" value="Unassembled WGS sequence"/>
</dbReference>
<dbReference type="InterPro" id="IPR035069">
    <property type="entry name" value="TTHA1013/TTHA0281-like"/>
</dbReference>